<dbReference type="GO" id="GO:0006487">
    <property type="term" value="P:protein N-linked glycosylation"/>
    <property type="evidence" value="ECO:0007669"/>
    <property type="project" value="TreeGrafter"/>
</dbReference>
<comment type="similarity">
    <text evidence="4">Belongs to the SWP1 family.</text>
</comment>
<accession>A0AA38KUE8</accession>
<feature type="domain" description="Ribophorin II third" evidence="14">
    <location>
        <begin position="34"/>
        <end position="132"/>
    </location>
</feature>
<evidence type="ECO:0000256" key="2">
    <source>
        <dbReference type="ARBA" id="ARBA00004477"/>
    </source>
</evidence>
<comment type="subcellular location">
    <subcellularLocation>
        <location evidence="2">Endoplasmic reticulum membrane</location>
        <topology evidence="2">Multi-pass membrane protein</topology>
    </subcellularLocation>
</comment>
<dbReference type="EMBL" id="MU793274">
    <property type="protein sequence ID" value="KAJ3788496.1"/>
    <property type="molecule type" value="Genomic_DNA"/>
</dbReference>
<dbReference type="PANTHER" id="PTHR12640">
    <property type="entry name" value="RIBOPHORIN II"/>
    <property type="match status" value="1"/>
</dbReference>
<evidence type="ECO:0000256" key="5">
    <source>
        <dbReference type="ARBA" id="ARBA00022692"/>
    </source>
</evidence>
<evidence type="ECO:0000256" key="12">
    <source>
        <dbReference type="SAM" id="Phobius"/>
    </source>
</evidence>
<evidence type="ECO:0000259" key="15">
    <source>
        <dbReference type="Pfam" id="PF25147"/>
    </source>
</evidence>
<feature type="chain" id="PRO_5044310633" description="Ribophorin II" evidence="13">
    <location>
        <begin position="17"/>
        <end position="276"/>
    </location>
</feature>
<keyword evidence="16" id="KW-0808">Transferase</keyword>
<evidence type="ECO:0000313" key="16">
    <source>
        <dbReference type="EMBL" id="KAJ3788496.1"/>
    </source>
</evidence>
<evidence type="ECO:0000259" key="14">
    <source>
        <dbReference type="Pfam" id="PF23860"/>
    </source>
</evidence>
<feature type="domain" description="Ribophorin II C-terminal" evidence="15">
    <location>
        <begin position="173"/>
        <end position="271"/>
    </location>
</feature>
<name>A0AA38KUE8_9AGAR</name>
<dbReference type="PANTHER" id="PTHR12640:SF0">
    <property type="entry name" value="DOLICHYL-DIPHOSPHOOLIGOSACCHARIDE--PROTEIN GLYCOSYLTRANSFERASE SUBUNIT 2"/>
    <property type="match status" value="1"/>
</dbReference>
<evidence type="ECO:0000256" key="8">
    <source>
        <dbReference type="ARBA" id="ARBA00022989"/>
    </source>
</evidence>
<dbReference type="InterPro" id="IPR056790">
    <property type="entry name" value="Ribophorin_II_C"/>
</dbReference>
<gene>
    <name evidence="16" type="ORF">GGU10DRAFT_306971</name>
</gene>
<dbReference type="GO" id="GO:0008250">
    <property type="term" value="C:oligosaccharyltransferase complex"/>
    <property type="evidence" value="ECO:0007669"/>
    <property type="project" value="InterPro"/>
</dbReference>
<evidence type="ECO:0000256" key="11">
    <source>
        <dbReference type="ARBA" id="ARBA00032139"/>
    </source>
</evidence>
<keyword evidence="9 12" id="KW-0472">Membrane</keyword>
<keyword evidence="8 12" id="KW-1133">Transmembrane helix</keyword>
<dbReference type="AlphaFoldDB" id="A0AA38KUE8"/>
<feature type="transmembrane region" description="Helical" evidence="12">
    <location>
        <begin position="219"/>
        <end position="237"/>
    </location>
</feature>
<evidence type="ECO:0000256" key="6">
    <source>
        <dbReference type="ARBA" id="ARBA00022729"/>
    </source>
</evidence>
<feature type="transmembrane region" description="Helical" evidence="12">
    <location>
        <begin position="183"/>
        <end position="207"/>
    </location>
</feature>
<feature type="transmembrane region" description="Helical" evidence="12">
    <location>
        <begin position="249"/>
        <end position="268"/>
    </location>
</feature>
<feature type="signal peptide" evidence="13">
    <location>
        <begin position="1"/>
        <end position="16"/>
    </location>
</feature>
<sequence>MKKAAFLLFLATAAHAAKLSADSVKYSIISAKGEPSTKSLVPTEKPSSEVVTLSEDQTLKLSLQVVDQATGKGVQPEQAFLRFYDEQSGEEGIQPIRVTSSGKAKFDLSMAKPPASLPPTSTAPLKVTLLLGSSSHSPQKLELFNLHVPASHPAPVHPDEVKFHLLPELAHTFRPDPKLPPRAVSAFFTGIILVVPWSILLGLWFSVSPQVPRLFSPNILPFTASLGAFEFLLYRYWVDLKLGDVLTYGAVLGVVTVFTGRHALASIADRRLGSQK</sequence>
<dbReference type="InterPro" id="IPR055374">
    <property type="entry name" value="Ribophorin_II_3rd"/>
</dbReference>
<reference evidence="16" key="1">
    <citation type="submission" date="2022-08" db="EMBL/GenBank/DDBJ databases">
        <authorList>
            <consortium name="DOE Joint Genome Institute"/>
            <person name="Min B."/>
            <person name="Riley R."/>
            <person name="Sierra-Patev S."/>
            <person name="Naranjo-Ortiz M."/>
            <person name="Looney B."/>
            <person name="Konkel Z."/>
            <person name="Slot J.C."/>
            <person name="Sakamoto Y."/>
            <person name="Steenwyk J.L."/>
            <person name="Rokas A."/>
            <person name="Carro J."/>
            <person name="Camarero S."/>
            <person name="Ferreira P."/>
            <person name="Molpeceres G."/>
            <person name="Ruiz-Duenas F.J."/>
            <person name="Serrano A."/>
            <person name="Henrissat B."/>
            <person name="Drula E."/>
            <person name="Hughes K.W."/>
            <person name="Mata J.L."/>
            <person name="Ishikawa N.K."/>
            <person name="Vargas-Isla R."/>
            <person name="Ushijima S."/>
            <person name="Smith C.A."/>
            <person name="Ahrendt S."/>
            <person name="Andreopoulos W."/>
            <person name="He G."/>
            <person name="Labutti K."/>
            <person name="Lipzen A."/>
            <person name="Ng V."/>
            <person name="Sandor L."/>
            <person name="Barry K."/>
            <person name="Martinez A.T."/>
            <person name="Xiao Y."/>
            <person name="Gibbons J.G."/>
            <person name="Terashima K."/>
            <person name="Hibbett D.S."/>
            <person name="Grigoriev I.V."/>
        </authorList>
    </citation>
    <scope>NUCLEOTIDE SEQUENCE</scope>
    <source>
        <strain evidence="16">TFB10291</strain>
    </source>
</reference>
<protein>
    <recommendedName>
        <fullName evidence="11">Ribophorin II</fullName>
    </recommendedName>
    <alternativeName>
        <fullName evidence="10">Ribophorin-2</fullName>
    </alternativeName>
</protein>
<comment type="function">
    <text evidence="1">Subunit of the oligosaccharyl transferase (OST) complex that catalyzes the initial transfer of a defined glycan (Glc(3)Man(9)GlcNAc(2) in eukaryotes) from the lipid carrier dolichol-pyrophosphate to an asparagine residue within an Asn-X-Ser/Thr consensus motif in nascent polypeptide chains, the first step in protein N-glycosylation. N-glycosylation occurs cotranslationally and the complex associates with the Sec61 complex at the channel-forming translocon complex that mediates protein translocation across the endoplasmic reticulum (ER). All subunits are required for a maximal enzyme activity.</text>
</comment>
<keyword evidence="17" id="KW-1185">Reference proteome</keyword>
<evidence type="ECO:0000256" key="4">
    <source>
        <dbReference type="ARBA" id="ARBA00009038"/>
    </source>
</evidence>
<proteinExistence type="inferred from homology"/>
<keyword evidence="7" id="KW-0256">Endoplasmic reticulum</keyword>
<comment type="caution">
    <text evidence="16">The sequence shown here is derived from an EMBL/GenBank/DDBJ whole genome shotgun (WGS) entry which is preliminary data.</text>
</comment>
<keyword evidence="5 12" id="KW-0812">Transmembrane</keyword>
<dbReference type="InterPro" id="IPR008814">
    <property type="entry name" value="Swp1"/>
</dbReference>
<dbReference type="Pfam" id="PF25147">
    <property type="entry name" value="Ribophorin_II_C"/>
    <property type="match status" value="1"/>
</dbReference>
<evidence type="ECO:0000256" key="13">
    <source>
        <dbReference type="SAM" id="SignalP"/>
    </source>
</evidence>
<evidence type="ECO:0000313" key="17">
    <source>
        <dbReference type="Proteomes" id="UP001163798"/>
    </source>
</evidence>
<evidence type="ECO:0000256" key="7">
    <source>
        <dbReference type="ARBA" id="ARBA00022824"/>
    </source>
</evidence>
<evidence type="ECO:0000256" key="10">
    <source>
        <dbReference type="ARBA" id="ARBA00030078"/>
    </source>
</evidence>
<comment type="pathway">
    <text evidence="3">Protein modification; protein glycosylation.</text>
</comment>
<organism evidence="16 17">
    <name type="scientific">Lentinula aff. detonsa</name>
    <dbReference type="NCBI Taxonomy" id="2804958"/>
    <lineage>
        <taxon>Eukaryota</taxon>
        <taxon>Fungi</taxon>
        <taxon>Dikarya</taxon>
        <taxon>Basidiomycota</taxon>
        <taxon>Agaricomycotina</taxon>
        <taxon>Agaricomycetes</taxon>
        <taxon>Agaricomycetidae</taxon>
        <taxon>Agaricales</taxon>
        <taxon>Marasmiineae</taxon>
        <taxon>Omphalotaceae</taxon>
        <taxon>Lentinula</taxon>
    </lineage>
</organism>
<dbReference type="Pfam" id="PF23860">
    <property type="entry name" value="Ribophorin_II_3rd"/>
    <property type="match status" value="1"/>
</dbReference>
<keyword evidence="6 13" id="KW-0732">Signal</keyword>
<dbReference type="GO" id="GO:0016740">
    <property type="term" value="F:transferase activity"/>
    <property type="evidence" value="ECO:0007669"/>
    <property type="project" value="UniProtKB-KW"/>
</dbReference>
<evidence type="ECO:0000256" key="9">
    <source>
        <dbReference type="ARBA" id="ARBA00023136"/>
    </source>
</evidence>
<evidence type="ECO:0000256" key="1">
    <source>
        <dbReference type="ARBA" id="ARBA00002791"/>
    </source>
</evidence>
<dbReference type="Proteomes" id="UP001163798">
    <property type="component" value="Unassembled WGS sequence"/>
</dbReference>
<evidence type="ECO:0000256" key="3">
    <source>
        <dbReference type="ARBA" id="ARBA00004922"/>
    </source>
</evidence>